<evidence type="ECO:0000313" key="1">
    <source>
        <dbReference type="EMBL" id="KFD49749.1"/>
    </source>
</evidence>
<sequence length="165" mass="18326">MSGSKLDNDSRRSPPAATSILFLDFVEAITLLNPHSTKYVEGNAMKKVSTFSHNDGNLFGRSLPKNLFHSDRIGDVQLCRFEGQSNSLGFLCRLQRLIPQMHLQSNLGYPDSPGHEIFLPCPFEFASGDLHKAGHHRSLPLRSSSGLGIAKVRDDLCYANRLLVF</sequence>
<proteinExistence type="predicted"/>
<evidence type="ECO:0000313" key="3">
    <source>
        <dbReference type="Proteomes" id="UP000030764"/>
    </source>
</evidence>
<dbReference type="Proteomes" id="UP000030764">
    <property type="component" value="Unassembled WGS sequence"/>
</dbReference>
<dbReference type="AlphaFoldDB" id="A0A085NG95"/>
<reference evidence="2 3" key="1">
    <citation type="journal article" date="2014" name="Nat. Genet.">
        <title>Genome and transcriptome of the porcine whipworm Trichuris suis.</title>
        <authorList>
            <person name="Jex A.R."/>
            <person name="Nejsum P."/>
            <person name="Schwarz E.M."/>
            <person name="Hu L."/>
            <person name="Young N.D."/>
            <person name="Hall R.S."/>
            <person name="Korhonen P.K."/>
            <person name="Liao S."/>
            <person name="Thamsborg S."/>
            <person name="Xia J."/>
            <person name="Xu P."/>
            <person name="Wang S."/>
            <person name="Scheerlinck J.P."/>
            <person name="Hofmann A."/>
            <person name="Sternberg P.W."/>
            <person name="Wang J."/>
            <person name="Gasser R.B."/>
        </authorList>
    </citation>
    <scope>NUCLEOTIDE SEQUENCE [LARGE SCALE GENOMIC DNA]</scope>
    <source>
        <strain evidence="2">DCEP-RM93F</strain>
        <strain evidence="1">DCEP-RM93M</strain>
    </source>
</reference>
<organism evidence="2">
    <name type="scientific">Trichuris suis</name>
    <name type="common">pig whipworm</name>
    <dbReference type="NCBI Taxonomy" id="68888"/>
    <lineage>
        <taxon>Eukaryota</taxon>
        <taxon>Metazoa</taxon>
        <taxon>Ecdysozoa</taxon>
        <taxon>Nematoda</taxon>
        <taxon>Enoplea</taxon>
        <taxon>Dorylaimia</taxon>
        <taxon>Trichinellida</taxon>
        <taxon>Trichuridae</taxon>
        <taxon>Trichuris</taxon>
    </lineage>
</organism>
<evidence type="ECO:0000313" key="2">
    <source>
        <dbReference type="EMBL" id="KFD68491.1"/>
    </source>
</evidence>
<accession>A0A085NG95</accession>
<dbReference type="EMBL" id="KL367504">
    <property type="protein sequence ID" value="KFD68491.1"/>
    <property type="molecule type" value="Genomic_DNA"/>
</dbReference>
<gene>
    <name evidence="1" type="ORF">M513_09344</name>
    <name evidence="2" type="ORF">M514_09344</name>
</gene>
<protein>
    <submittedName>
        <fullName evidence="2">Uncharacterized protein</fullName>
    </submittedName>
</protein>
<dbReference type="Proteomes" id="UP000030758">
    <property type="component" value="Unassembled WGS sequence"/>
</dbReference>
<name>A0A085NG95_9BILA</name>
<keyword evidence="3" id="KW-1185">Reference proteome</keyword>
<dbReference type="EMBL" id="KL363264">
    <property type="protein sequence ID" value="KFD49749.1"/>
    <property type="molecule type" value="Genomic_DNA"/>
</dbReference>